<proteinExistence type="predicted"/>
<dbReference type="AlphaFoldDB" id="A0A5K7YRK4"/>
<reference evidence="2 3" key="1">
    <citation type="submission" date="2019-11" db="EMBL/GenBank/DDBJ databases">
        <title>Comparative genomics of hydrocarbon-degrading Desulfosarcina strains.</title>
        <authorList>
            <person name="Watanabe M."/>
            <person name="Kojima H."/>
            <person name="Fukui M."/>
        </authorList>
    </citation>
    <scope>NUCLEOTIDE SEQUENCE [LARGE SCALE GENOMIC DNA]</scope>
    <source>
        <strain evidence="2 3">PL12</strain>
    </source>
</reference>
<evidence type="ECO:0000313" key="2">
    <source>
        <dbReference type="EMBL" id="BBO70549.1"/>
    </source>
</evidence>
<keyword evidence="3" id="KW-1185">Reference proteome</keyword>
<gene>
    <name evidence="2" type="ORF">DSCA_44790</name>
</gene>
<feature type="transmembrane region" description="Helical" evidence="1">
    <location>
        <begin position="129"/>
        <end position="150"/>
    </location>
</feature>
<protein>
    <recommendedName>
        <fullName evidence="4">VanZ-like domain-containing protein</fullName>
    </recommendedName>
</protein>
<sequence length="321" mass="36025">MPPASTLKQKGLLLVAVICVVFLFVGGPDLVDSRSFKHTWDLGHIAAFAVWALLLIGNWPWLAAASFGQQAVVVLLCCFAVGGSVEVVQGLCGRYPAWGDMGRNAVGCLLALFFLFPKRAFVNRRRRRIFQAATLGLLLITLIPVARALVDEWAARRDFPVLADFETPFERDRWSGHTGLTIDHTLAHSGRASLRMDLNTDKYSGPALRYFPGNWLGWAWISFSVFNPDTEPVRLTCKIHDHRHDVSGYRYHDRFNRSYLIQEGWNRIRVPLKDVEDAPSGRKMDLKQITGFHLFAVSLPAPRTLYLDTLTLESGSMGASR</sequence>
<dbReference type="Proteomes" id="UP000427906">
    <property type="component" value="Chromosome"/>
</dbReference>
<feature type="transmembrane region" description="Helical" evidence="1">
    <location>
        <begin position="71"/>
        <end position="89"/>
    </location>
</feature>
<dbReference type="RefSeq" id="WP_155318491.1">
    <property type="nucleotide sequence ID" value="NZ_AP021874.1"/>
</dbReference>
<accession>A0A5K7YRK4</accession>
<dbReference type="OrthoDB" id="5419687at2"/>
<evidence type="ECO:0008006" key="4">
    <source>
        <dbReference type="Google" id="ProtNLM"/>
    </source>
</evidence>
<evidence type="ECO:0000313" key="3">
    <source>
        <dbReference type="Proteomes" id="UP000427906"/>
    </source>
</evidence>
<dbReference type="InterPro" id="IPR008979">
    <property type="entry name" value="Galactose-bd-like_sf"/>
</dbReference>
<feature type="transmembrane region" description="Helical" evidence="1">
    <location>
        <begin position="43"/>
        <end position="64"/>
    </location>
</feature>
<dbReference type="EMBL" id="AP021874">
    <property type="protein sequence ID" value="BBO70549.1"/>
    <property type="molecule type" value="Genomic_DNA"/>
</dbReference>
<name>A0A5K7YRK4_9BACT</name>
<dbReference type="SUPFAM" id="SSF49785">
    <property type="entry name" value="Galactose-binding domain-like"/>
    <property type="match status" value="1"/>
</dbReference>
<feature type="transmembrane region" description="Helical" evidence="1">
    <location>
        <begin position="12"/>
        <end position="31"/>
    </location>
</feature>
<keyword evidence="1" id="KW-1133">Transmembrane helix</keyword>
<evidence type="ECO:0000256" key="1">
    <source>
        <dbReference type="SAM" id="Phobius"/>
    </source>
</evidence>
<keyword evidence="1" id="KW-0472">Membrane</keyword>
<dbReference type="KEGG" id="dalk:DSCA_44790"/>
<feature type="transmembrane region" description="Helical" evidence="1">
    <location>
        <begin position="101"/>
        <end position="117"/>
    </location>
</feature>
<keyword evidence="1" id="KW-0812">Transmembrane</keyword>
<organism evidence="2 3">
    <name type="scientific">Desulfosarcina alkanivorans</name>
    <dbReference type="NCBI Taxonomy" id="571177"/>
    <lineage>
        <taxon>Bacteria</taxon>
        <taxon>Pseudomonadati</taxon>
        <taxon>Thermodesulfobacteriota</taxon>
        <taxon>Desulfobacteria</taxon>
        <taxon>Desulfobacterales</taxon>
        <taxon>Desulfosarcinaceae</taxon>
        <taxon>Desulfosarcina</taxon>
    </lineage>
</organism>
<dbReference type="Gene3D" id="2.60.120.260">
    <property type="entry name" value="Galactose-binding domain-like"/>
    <property type="match status" value="1"/>
</dbReference>